<evidence type="ECO:0000313" key="2">
    <source>
        <dbReference type="EMBL" id="MBC1491147.1"/>
    </source>
</evidence>
<dbReference type="NCBIfam" id="NF033608">
    <property type="entry name" value="type_I_tox_Fst"/>
    <property type="match status" value="1"/>
</dbReference>
<evidence type="ECO:0000313" key="1">
    <source>
        <dbReference type="EMBL" id="MBC1490938.1"/>
    </source>
</evidence>
<dbReference type="AlphaFoldDB" id="A0A7X1CB87"/>
<accession>A0A7X1CB87</accession>
<gene>
    <name evidence="1" type="ORF">HCI99_03785</name>
    <name evidence="2" type="ORF">HCI99_04850</name>
</gene>
<dbReference type="EMBL" id="JAASTX010000004">
    <property type="protein sequence ID" value="MBC1490938.1"/>
    <property type="molecule type" value="Genomic_DNA"/>
</dbReference>
<protein>
    <submittedName>
        <fullName evidence="2">Type I toxin-antitoxin system Fst family toxin</fullName>
    </submittedName>
</protein>
<comment type="caution">
    <text evidence="2">The sequence shown here is derived from an EMBL/GenBank/DDBJ whole genome shotgun (WGS) entry which is preliminary data.</text>
</comment>
<sequence length="39" mass="4447">MTFLFSSIIAPIVVGCAIAYYKNMLENRRNKKQTTLLTP</sequence>
<dbReference type="EMBL" id="JAASTX010000004">
    <property type="protein sequence ID" value="MBC1491147.1"/>
    <property type="molecule type" value="Genomic_DNA"/>
</dbReference>
<organism evidence="2 3">
    <name type="scientific">Listeria booriae</name>
    <dbReference type="NCBI Taxonomy" id="1552123"/>
    <lineage>
        <taxon>Bacteria</taxon>
        <taxon>Bacillati</taxon>
        <taxon>Bacillota</taxon>
        <taxon>Bacilli</taxon>
        <taxon>Bacillales</taxon>
        <taxon>Listeriaceae</taxon>
        <taxon>Listeria</taxon>
    </lineage>
</organism>
<dbReference type="Proteomes" id="UP000533953">
    <property type="component" value="Unassembled WGS sequence"/>
</dbReference>
<name>A0A7X1CB87_9LIST</name>
<evidence type="ECO:0000313" key="3">
    <source>
        <dbReference type="Proteomes" id="UP000533953"/>
    </source>
</evidence>
<reference evidence="2 3" key="1">
    <citation type="submission" date="2020-03" db="EMBL/GenBank/DDBJ databases">
        <title>Soil Listeria distribution.</title>
        <authorList>
            <person name="Liao J."/>
            <person name="Wiedmann M."/>
        </authorList>
    </citation>
    <scope>NUCLEOTIDE SEQUENCE [LARGE SCALE GENOMIC DNA]</scope>
    <source>
        <strain evidence="2 3">FSL L7-1547</strain>
    </source>
</reference>
<proteinExistence type="predicted"/>
<dbReference type="RefSeq" id="WP_185416806.1">
    <property type="nucleotide sequence ID" value="NZ_JAARQU010000004.1"/>
</dbReference>